<keyword evidence="2" id="KW-1185">Reference proteome</keyword>
<dbReference type="RefSeq" id="WP_161339546.1">
    <property type="nucleotide sequence ID" value="NZ_JBHSDG010000003.1"/>
</dbReference>
<organism evidence="1 2">
    <name type="scientific">Sneathiella chungangensis</name>
    <dbReference type="NCBI Taxonomy" id="1418234"/>
    <lineage>
        <taxon>Bacteria</taxon>
        <taxon>Pseudomonadati</taxon>
        <taxon>Pseudomonadota</taxon>
        <taxon>Alphaproteobacteria</taxon>
        <taxon>Sneathiellales</taxon>
        <taxon>Sneathiellaceae</taxon>
        <taxon>Sneathiella</taxon>
    </lineage>
</organism>
<dbReference type="OrthoDB" id="9811054at2"/>
<name>A0A845MIE8_9PROT</name>
<comment type="caution">
    <text evidence="1">The sequence shown here is derived from an EMBL/GenBank/DDBJ whole genome shotgun (WGS) entry which is preliminary data.</text>
</comment>
<dbReference type="InterPro" id="IPR009354">
    <property type="entry name" value="Usg"/>
</dbReference>
<evidence type="ECO:0000313" key="2">
    <source>
        <dbReference type="Proteomes" id="UP000445696"/>
    </source>
</evidence>
<dbReference type="EMBL" id="WTVA01000014">
    <property type="protein sequence ID" value="MZR23067.1"/>
    <property type="molecule type" value="Genomic_DNA"/>
</dbReference>
<reference evidence="1 2" key="1">
    <citation type="journal article" date="2014" name="Int. J. Syst. Evol. Microbiol.">
        <title>Sneathiella chungangensis sp. nov., isolated from a marine sand, and emended description of the genus Sneathiella.</title>
        <authorList>
            <person name="Siamphan C."/>
            <person name="Kim H."/>
            <person name="Lee J.S."/>
            <person name="Kim W."/>
        </authorList>
    </citation>
    <scope>NUCLEOTIDE SEQUENCE [LARGE SCALE GENOMIC DNA]</scope>
    <source>
        <strain evidence="1 2">KCTC 32476</strain>
    </source>
</reference>
<gene>
    <name evidence="1" type="ORF">GQF03_12085</name>
</gene>
<dbReference type="Pfam" id="PF06233">
    <property type="entry name" value="Usg"/>
    <property type="match status" value="1"/>
</dbReference>
<dbReference type="AlphaFoldDB" id="A0A845MIE8"/>
<dbReference type="Proteomes" id="UP000445696">
    <property type="component" value="Unassembled WGS sequence"/>
</dbReference>
<evidence type="ECO:0000313" key="1">
    <source>
        <dbReference type="EMBL" id="MZR23067.1"/>
    </source>
</evidence>
<sequence length="87" mass="10704">MLEMERKLKGYVLTTAEILYHLPDYPEFLQTYIWQEYDLAPKYPTLRKFLDFWEKELDGRLHSVRFASNKLIYPNELRFADEQYKVH</sequence>
<proteinExistence type="predicted"/>
<protein>
    <submittedName>
        <fullName evidence="1">Usg family protein</fullName>
    </submittedName>
</protein>
<accession>A0A845MIE8</accession>